<dbReference type="GO" id="GO:0006355">
    <property type="term" value="P:regulation of DNA-templated transcription"/>
    <property type="evidence" value="ECO:0007669"/>
    <property type="project" value="InterPro"/>
</dbReference>
<dbReference type="GO" id="GO:0003677">
    <property type="term" value="F:DNA binding"/>
    <property type="evidence" value="ECO:0007669"/>
    <property type="project" value="InterPro"/>
</dbReference>
<evidence type="ECO:0000256" key="4">
    <source>
        <dbReference type="ARBA" id="ARBA00022813"/>
    </source>
</evidence>
<sequence>MEAIAAFSPRLFISCPLVVAPVAAGFPSPAEDYVERSLDLNECLVQHQEATFFVRARGSSMVGVGIHDGDTLVVDRALEPADGQIVIALVDGEFTVKRLRRAEGRVFLVAENPHYRALEVTPGQRFEVWGVVTYVIHPI</sequence>
<feature type="domain" description="Peptidase S24/S26A/S26B/S26C" evidence="8">
    <location>
        <begin position="17"/>
        <end position="132"/>
    </location>
</feature>
<dbReference type="NCBIfam" id="NF007621">
    <property type="entry name" value="PRK10276.1"/>
    <property type="match status" value="1"/>
</dbReference>
<dbReference type="CDD" id="cd06529">
    <property type="entry name" value="S24_LexA-like"/>
    <property type="match status" value="1"/>
</dbReference>
<dbReference type="EMBL" id="CADCTO010000056">
    <property type="protein sequence ID" value="CAA9219791.1"/>
    <property type="molecule type" value="Genomic_DNA"/>
</dbReference>
<proteinExistence type="inferred from homology"/>
<dbReference type="InterPro" id="IPR050077">
    <property type="entry name" value="LexA_repressor"/>
</dbReference>
<dbReference type="SUPFAM" id="SSF51306">
    <property type="entry name" value="LexA/Signal peptidase"/>
    <property type="match status" value="1"/>
</dbReference>
<evidence type="ECO:0000256" key="2">
    <source>
        <dbReference type="ARBA" id="ARBA00022763"/>
    </source>
</evidence>
<dbReference type="Gene3D" id="2.10.109.10">
    <property type="entry name" value="Umud Fragment, subunit A"/>
    <property type="match status" value="1"/>
</dbReference>
<keyword evidence="3 7" id="KW-0378">Hydrolase</keyword>
<comment type="similarity">
    <text evidence="1 7">Belongs to the peptidase S24 family.</text>
</comment>
<dbReference type="PANTHER" id="PTHR33516">
    <property type="entry name" value="LEXA REPRESSOR"/>
    <property type="match status" value="1"/>
</dbReference>
<evidence type="ECO:0000259" key="8">
    <source>
        <dbReference type="Pfam" id="PF00717"/>
    </source>
</evidence>
<name>A0A6J4HBD3_9BACT</name>
<protein>
    <submittedName>
        <fullName evidence="9">Error-prone repair protein UmuD</fullName>
    </submittedName>
</protein>
<dbReference type="InterPro" id="IPR015927">
    <property type="entry name" value="Peptidase_S24_S26A/B/C"/>
</dbReference>
<dbReference type="InterPro" id="IPR006197">
    <property type="entry name" value="Peptidase_S24_LexA"/>
</dbReference>
<evidence type="ECO:0000256" key="3">
    <source>
        <dbReference type="ARBA" id="ARBA00022801"/>
    </source>
</evidence>
<reference evidence="9" key="1">
    <citation type="submission" date="2020-02" db="EMBL/GenBank/DDBJ databases">
        <authorList>
            <person name="Meier V. D."/>
        </authorList>
    </citation>
    <scope>NUCLEOTIDE SEQUENCE</scope>
    <source>
        <strain evidence="9">AVDCRST_MAG63</strain>
    </source>
</reference>
<dbReference type="InterPro" id="IPR039418">
    <property type="entry name" value="LexA-like"/>
</dbReference>
<evidence type="ECO:0000256" key="5">
    <source>
        <dbReference type="ARBA" id="ARBA00023204"/>
    </source>
</evidence>
<evidence type="ECO:0000256" key="1">
    <source>
        <dbReference type="ARBA" id="ARBA00007484"/>
    </source>
</evidence>
<dbReference type="GO" id="GO:0006281">
    <property type="term" value="P:DNA repair"/>
    <property type="evidence" value="ECO:0007669"/>
    <property type="project" value="UniProtKB-KW"/>
</dbReference>
<dbReference type="InterPro" id="IPR036286">
    <property type="entry name" value="LexA/Signal_pep-like_sf"/>
</dbReference>
<evidence type="ECO:0000256" key="6">
    <source>
        <dbReference type="ARBA" id="ARBA00023236"/>
    </source>
</evidence>
<dbReference type="PRINTS" id="PR00726">
    <property type="entry name" value="LEXASERPTASE"/>
</dbReference>
<keyword evidence="6" id="KW-0742">SOS response</keyword>
<dbReference type="Pfam" id="PF00717">
    <property type="entry name" value="Peptidase_S24"/>
    <property type="match status" value="1"/>
</dbReference>
<accession>A0A6J4HBD3</accession>
<keyword evidence="5" id="KW-0234">DNA repair</keyword>
<dbReference type="AlphaFoldDB" id="A0A6J4HBD3"/>
<keyword evidence="2" id="KW-0227">DNA damage</keyword>
<dbReference type="PANTHER" id="PTHR33516:SF2">
    <property type="entry name" value="LEXA REPRESSOR-RELATED"/>
    <property type="match status" value="1"/>
</dbReference>
<dbReference type="GO" id="GO:0016787">
    <property type="term" value="F:hydrolase activity"/>
    <property type="evidence" value="ECO:0007669"/>
    <property type="project" value="UniProtKB-KW"/>
</dbReference>
<gene>
    <name evidence="9" type="ORF">AVDCRST_MAG63-423</name>
</gene>
<keyword evidence="4 7" id="KW-0068">Autocatalytic cleavage</keyword>
<evidence type="ECO:0000313" key="9">
    <source>
        <dbReference type="EMBL" id="CAA9219791.1"/>
    </source>
</evidence>
<organism evidence="9">
    <name type="scientific">uncultured Armatimonadetes bacterium</name>
    <dbReference type="NCBI Taxonomy" id="157466"/>
    <lineage>
        <taxon>Bacteria</taxon>
        <taxon>Bacillati</taxon>
        <taxon>Armatimonadota</taxon>
        <taxon>environmental samples</taxon>
    </lineage>
</organism>
<evidence type="ECO:0000256" key="7">
    <source>
        <dbReference type="RuleBase" id="RU003991"/>
    </source>
</evidence>
<dbReference type="GO" id="GO:0009432">
    <property type="term" value="P:SOS response"/>
    <property type="evidence" value="ECO:0007669"/>
    <property type="project" value="UniProtKB-KW"/>
</dbReference>